<dbReference type="Pfam" id="PF01320">
    <property type="entry name" value="Colicin_Pyocin"/>
    <property type="match status" value="1"/>
</dbReference>
<evidence type="ECO:0000313" key="4">
    <source>
        <dbReference type="EMBL" id="QKF49836.1"/>
    </source>
</evidence>
<evidence type="ECO:0000256" key="2">
    <source>
        <dbReference type="ARBA" id="ARBA00023025"/>
    </source>
</evidence>
<dbReference type="InterPro" id="IPR035900">
    <property type="entry name" value="Colicin_E_sf"/>
</dbReference>
<feature type="region of interest" description="Disordered" evidence="3">
    <location>
        <begin position="40"/>
        <end position="63"/>
    </location>
</feature>
<accession>A0A6M8MDA8</accession>
<sequence length="87" mass="9919">MKNHTIEDMTEDEFLELVKKVCSGDYRTEYQHGQAIGEFQRLSEHPDGSDLIYYPKPDADDSPEGILEEVKQWRAANGKAGFRPSSD</sequence>
<dbReference type="PRINTS" id="PR01299">
    <property type="entry name" value="PYOCIN"/>
</dbReference>
<dbReference type="CDD" id="cd16363">
    <property type="entry name" value="Col_Im_like"/>
    <property type="match status" value="1"/>
</dbReference>
<dbReference type="AlphaFoldDB" id="A0A6M8MDA8"/>
<dbReference type="KEGG" id="pgg:FX982_00756"/>
<name>A0A6M8MDA8_9PSED</name>
<keyword evidence="2" id="KW-0079">Bacteriocin immunity</keyword>
<dbReference type="InterPro" id="IPR000290">
    <property type="entry name" value="Colicin_pyocin"/>
</dbReference>
<protein>
    <submittedName>
        <fullName evidence="4">Colicin-E2 immunity protein</fullName>
    </submittedName>
</protein>
<dbReference type="GO" id="GO:0015643">
    <property type="term" value="F:toxic substance binding"/>
    <property type="evidence" value="ECO:0007669"/>
    <property type="project" value="InterPro"/>
</dbReference>
<evidence type="ECO:0000313" key="5">
    <source>
        <dbReference type="Proteomes" id="UP000501989"/>
    </source>
</evidence>
<organism evidence="4 5">
    <name type="scientific">Pseudomonas graminis</name>
    <dbReference type="NCBI Taxonomy" id="158627"/>
    <lineage>
        <taxon>Bacteria</taxon>
        <taxon>Pseudomonadati</taxon>
        <taxon>Pseudomonadota</taxon>
        <taxon>Gammaproteobacteria</taxon>
        <taxon>Pseudomonadales</taxon>
        <taxon>Pseudomonadaceae</taxon>
        <taxon>Pseudomonas</taxon>
    </lineage>
</organism>
<evidence type="ECO:0000256" key="3">
    <source>
        <dbReference type="SAM" id="MobiDB-lite"/>
    </source>
</evidence>
<keyword evidence="5" id="KW-1185">Reference proteome</keyword>
<dbReference type="GO" id="GO:0030153">
    <property type="term" value="P:bacteriocin immunity"/>
    <property type="evidence" value="ECO:0007669"/>
    <property type="project" value="UniProtKB-KW"/>
</dbReference>
<proteinExistence type="inferred from homology"/>
<evidence type="ECO:0000256" key="1">
    <source>
        <dbReference type="ARBA" id="ARBA00009346"/>
    </source>
</evidence>
<dbReference type="SUPFAM" id="SSF47345">
    <property type="entry name" value="Colicin E immunity proteins"/>
    <property type="match status" value="1"/>
</dbReference>
<dbReference type="Proteomes" id="UP000501989">
    <property type="component" value="Chromosome"/>
</dbReference>
<dbReference type="Gene3D" id="1.10.1200.20">
    <property type="entry name" value="Colicin E immunity protein"/>
    <property type="match status" value="1"/>
</dbReference>
<reference evidence="5" key="1">
    <citation type="submission" date="2019-12" db="EMBL/GenBank/DDBJ databases">
        <title>Endophytic bacteria associated with Panax ginseng seedlings.</title>
        <authorList>
            <person name="Park J.M."/>
            <person name="Shin R."/>
            <person name="Jo S.H."/>
        </authorList>
    </citation>
    <scope>NUCLEOTIDE SEQUENCE [LARGE SCALE GENOMIC DNA]</scope>
    <source>
        <strain evidence="5">PgKB30</strain>
    </source>
</reference>
<dbReference type="EMBL" id="CP053746">
    <property type="protein sequence ID" value="QKF49836.1"/>
    <property type="molecule type" value="Genomic_DNA"/>
</dbReference>
<dbReference type="RefSeq" id="WP_172609697.1">
    <property type="nucleotide sequence ID" value="NZ_CP053746.1"/>
</dbReference>
<gene>
    <name evidence="4" type="ORF">FX982_00756</name>
</gene>
<comment type="similarity">
    <text evidence="1">Belongs to the colicins ColE2/ColE8/ColE9 and pyocins S1/S2 family.</text>
</comment>